<evidence type="ECO:0000313" key="2">
    <source>
        <dbReference type="EMBL" id="QKZ04427.1"/>
    </source>
</evidence>
<accession>A0A7D5H071</accession>
<protein>
    <submittedName>
        <fullName evidence="2">Uncharacterized protein</fullName>
    </submittedName>
</protein>
<dbReference type="RefSeq" id="WP_176570591.1">
    <property type="nucleotide sequence ID" value="NZ_CP056030.1"/>
</dbReference>
<dbReference type="Proteomes" id="UP000509568">
    <property type="component" value="Chromosome"/>
</dbReference>
<proteinExistence type="predicted"/>
<gene>
    <name evidence="2" type="ORF">HWQ56_11795</name>
</gene>
<dbReference type="KEGG" id="pez:HWQ56_11795"/>
<dbReference type="AlphaFoldDB" id="A0A7D5H071"/>
<feature type="transmembrane region" description="Helical" evidence="1">
    <location>
        <begin position="107"/>
        <end position="128"/>
    </location>
</feature>
<keyword evidence="1" id="KW-1133">Transmembrane helix</keyword>
<name>A0A7D5H071_9PSED</name>
<evidence type="ECO:0000313" key="3">
    <source>
        <dbReference type="Proteomes" id="UP000509568"/>
    </source>
</evidence>
<reference evidence="2 3" key="1">
    <citation type="submission" date="2020-06" db="EMBL/GenBank/DDBJ databases">
        <title>Pseudomonas eucalypticola sp. nov., an endophyte of Eucalyptus dunnii leaves with biocontrol ability of eucalyptus leaf blight.</title>
        <authorList>
            <person name="Liu Y."/>
            <person name="Song Z."/>
            <person name="Zeng H."/>
            <person name="Lu M."/>
            <person name="Wang X."/>
            <person name="Lian X."/>
            <person name="Zhang Q."/>
        </authorList>
    </citation>
    <scope>NUCLEOTIDE SEQUENCE [LARGE SCALE GENOMIC DNA]</scope>
    <source>
        <strain evidence="2 3">NP-1</strain>
    </source>
</reference>
<dbReference type="EMBL" id="CP056030">
    <property type="protein sequence ID" value="QKZ04427.1"/>
    <property type="molecule type" value="Genomic_DNA"/>
</dbReference>
<sequence length="133" mass="15205">MASFAGVEAGDAPLERAEGRAVSFIFARGGDFRLLLQSRGGYKELKFSQYRSELVGGVDAHKNKDVVVEYYGEYIANCWEGQIQFCFAKCGDDARCKTERYNHEAQALRWFCVFNIIAFCFIFIWSAFFMEDS</sequence>
<evidence type="ECO:0000256" key="1">
    <source>
        <dbReference type="SAM" id="Phobius"/>
    </source>
</evidence>
<keyword evidence="1" id="KW-0472">Membrane</keyword>
<keyword evidence="3" id="KW-1185">Reference proteome</keyword>
<organism evidence="2 3">
    <name type="scientific">Pseudomonas eucalypticola</name>
    <dbReference type="NCBI Taxonomy" id="2599595"/>
    <lineage>
        <taxon>Bacteria</taxon>
        <taxon>Pseudomonadati</taxon>
        <taxon>Pseudomonadota</taxon>
        <taxon>Gammaproteobacteria</taxon>
        <taxon>Pseudomonadales</taxon>
        <taxon>Pseudomonadaceae</taxon>
        <taxon>Pseudomonas</taxon>
    </lineage>
</organism>
<keyword evidence="1" id="KW-0812">Transmembrane</keyword>